<feature type="region of interest" description="Disordered" evidence="1">
    <location>
        <begin position="36"/>
        <end position="105"/>
    </location>
</feature>
<feature type="transmembrane region" description="Helical" evidence="2">
    <location>
        <begin position="6"/>
        <end position="26"/>
    </location>
</feature>
<proteinExistence type="predicted"/>
<reference evidence="4" key="1">
    <citation type="submission" date="2016-10" db="EMBL/GenBank/DDBJ databases">
        <authorList>
            <person name="Varghese N."/>
            <person name="Submissions S."/>
        </authorList>
    </citation>
    <scope>NUCLEOTIDE SEQUENCE [LARGE SCALE GENOMIC DNA]</scope>
    <source>
        <strain evidence="4">DSM 45459</strain>
    </source>
</reference>
<keyword evidence="4" id="KW-1185">Reference proteome</keyword>
<dbReference type="EMBL" id="FNKO01000002">
    <property type="protein sequence ID" value="SDR12601.1"/>
    <property type="molecule type" value="Genomic_DNA"/>
</dbReference>
<evidence type="ECO:0000256" key="1">
    <source>
        <dbReference type="SAM" id="MobiDB-lite"/>
    </source>
</evidence>
<sequence length="105" mass="11262">MNDSRSRFLTQLILPFGVGIVVALLHRWGHSGMAARFGDRTGSGDALRSALRAGPARRPEETRTPQASRQRASTRAPGQDIGAHPAPTLPARAAPVHRRFATGES</sequence>
<feature type="compositionally biased region" description="Polar residues" evidence="1">
    <location>
        <begin position="64"/>
        <end position="73"/>
    </location>
</feature>
<gene>
    <name evidence="3" type="ORF">SAMN04489718_3653</name>
</gene>
<protein>
    <submittedName>
        <fullName evidence="3">Uncharacterized protein</fullName>
    </submittedName>
</protein>
<feature type="compositionally biased region" description="Basic residues" evidence="1">
    <location>
        <begin position="95"/>
        <end position="105"/>
    </location>
</feature>
<name>A0A1H1GHE1_9ACTN</name>
<organism evidence="3 4">
    <name type="scientific">Actinopolyspora saharensis</name>
    <dbReference type="NCBI Taxonomy" id="995062"/>
    <lineage>
        <taxon>Bacteria</taxon>
        <taxon>Bacillati</taxon>
        <taxon>Actinomycetota</taxon>
        <taxon>Actinomycetes</taxon>
        <taxon>Actinopolysporales</taxon>
        <taxon>Actinopolysporaceae</taxon>
        <taxon>Actinopolyspora</taxon>
    </lineage>
</organism>
<dbReference type="Proteomes" id="UP000199301">
    <property type="component" value="Unassembled WGS sequence"/>
</dbReference>
<accession>A0A1H1GHE1</accession>
<evidence type="ECO:0000313" key="4">
    <source>
        <dbReference type="Proteomes" id="UP000199301"/>
    </source>
</evidence>
<keyword evidence="2" id="KW-0472">Membrane</keyword>
<evidence type="ECO:0000256" key="2">
    <source>
        <dbReference type="SAM" id="Phobius"/>
    </source>
</evidence>
<evidence type="ECO:0000313" key="3">
    <source>
        <dbReference type="EMBL" id="SDR12601.1"/>
    </source>
</evidence>
<keyword evidence="2" id="KW-1133">Transmembrane helix</keyword>
<dbReference type="AlphaFoldDB" id="A0A1H1GHE1"/>
<dbReference type="STRING" id="995062.SAMN04489718_3653"/>
<keyword evidence="2" id="KW-0812">Transmembrane</keyword>